<dbReference type="Gene3D" id="3.40.50.2000">
    <property type="entry name" value="Glycogen Phosphorylase B"/>
    <property type="match status" value="2"/>
</dbReference>
<evidence type="ECO:0000259" key="2">
    <source>
        <dbReference type="Pfam" id="PF13439"/>
    </source>
</evidence>
<proteinExistence type="predicted"/>
<comment type="caution">
    <text evidence="3">The sequence shown here is derived from an EMBL/GenBank/DDBJ whole genome shotgun (WGS) entry which is preliminary data.</text>
</comment>
<accession>A0A3S4STE9</accession>
<dbReference type="PANTHER" id="PTHR12526">
    <property type="entry name" value="GLYCOSYLTRANSFERASE"/>
    <property type="match status" value="1"/>
</dbReference>
<dbReference type="AlphaFoldDB" id="A0A3S4STE9"/>
<dbReference type="Pfam" id="PF13439">
    <property type="entry name" value="Glyco_transf_4"/>
    <property type="match status" value="1"/>
</dbReference>
<dbReference type="SUPFAM" id="SSF53756">
    <property type="entry name" value="UDP-Glycosyltransferase/glycogen phosphorylase"/>
    <property type="match status" value="1"/>
</dbReference>
<name>A0A3S4STE9_9FLAO</name>
<dbReference type="CDD" id="cd03801">
    <property type="entry name" value="GT4_PimA-like"/>
    <property type="match status" value="1"/>
</dbReference>
<dbReference type="EMBL" id="SBII01000014">
    <property type="protein sequence ID" value="RWW92045.1"/>
    <property type="molecule type" value="Genomic_DNA"/>
</dbReference>
<keyword evidence="3" id="KW-0808">Transferase</keyword>
<dbReference type="GO" id="GO:0016757">
    <property type="term" value="F:glycosyltransferase activity"/>
    <property type="evidence" value="ECO:0007669"/>
    <property type="project" value="InterPro"/>
</dbReference>
<dbReference type="OrthoDB" id="1522162at2"/>
<dbReference type="RefSeq" id="WP_128391133.1">
    <property type="nucleotide sequence ID" value="NZ_SBII01000014.1"/>
</dbReference>
<feature type="domain" description="Glycosyl transferase family 1" evidence="1">
    <location>
        <begin position="178"/>
        <end position="344"/>
    </location>
</feature>
<organism evidence="3 4">
    <name type="scientific">Flavobacterium cerinum</name>
    <dbReference type="NCBI Taxonomy" id="2502784"/>
    <lineage>
        <taxon>Bacteria</taxon>
        <taxon>Pseudomonadati</taxon>
        <taxon>Bacteroidota</taxon>
        <taxon>Flavobacteriia</taxon>
        <taxon>Flavobacteriales</taxon>
        <taxon>Flavobacteriaceae</taxon>
        <taxon>Flavobacterium</taxon>
    </lineage>
</organism>
<dbReference type="InterPro" id="IPR028098">
    <property type="entry name" value="Glyco_trans_4-like_N"/>
</dbReference>
<evidence type="ECO:0000259" key="1">
    <source>
        <dbReference type="Pfam" id="PF00534"/>
    </source>
</evidence>
<gene>
    <name evidence="3" type="ORF">EPI11_16705</name>
</gene>
<dbReference type="PANTHER" id="PTHR12526:SF630">
    <property type="entry name" value="GLYCOSYLTRANSFERASE"/>
    <property type="match status" value="1"/>
</dbReference>
<reference evidence="3 4" key="1">
    <citation type="submission" date="2019-01" db="EMBL/GenBank/DDBJ databases">
        <title>Flavobacterium sp. nov.,isolated from freshwater.</title>
        <authorList>
            <person name="Zhang R."/>
            <person name="Du Z.-J."/>
        </authorList>
    </citation>
    <scope>NUCLEOTIDE SEQUENCE [LARGE SCALE GENOMIC DNA]</scope>
    <source>
        <strain evidence="3 4">1E403</strain>
    </source>
</reference>
<feature type="domain" description="Glycosyltransferase subfamily 4-like N-terminal" evidence="2">
    <location>
        <begin position="33"/>
        <end position="167"/>
    </location>
</feature>
<evidence type="ECO:0000313" key="4">
    <source>
        <dbReference type="Proteomes" id="UP000287527"/>
    </source>
</evidence>
<protein>
    <submittedName>
        <fullName evidence="3">Glycosyltransferase family 1 protein</fullName>
    </submittedName>
</protein>
<dbReference type="Pfam" id="PF00534">
    <property type="entry name" value="Glycos_transf_1"/>
    <property type="match status" value="1"/>
</dbReference>
<dbReference type="InterPro" id="IPR001296">
    <property type="entry name" value="Glyco_trans_1"/>
</dbReference>
<dbReference type="Proteomes" id="UP000287527">
    <property type="component" value="Unassembled WGS sequence"/>
</dbReference>
<keyword evidence="4" id="KW-1185">Reference proteome</keyword>
<evidence type="ECO:0000313" key="3">
    <source>
        <dbReference type="EMBL" id="RWW92045.1"/>
    </source>
</evidence>
<sequence length="367" mass="41601">MNVLNVTTMVGIRGGDMQMYTVYNLLREYEDVKQFILCPETSDLAKMCERDHAQYYTYKKNKLKVLNTVSAIIKICRKEKIDILHIHDSTALTYALMALKFLPSSIKLVLSRKRNNRIKDKFLNRYKYSHPRIVKIVSVSKAVEAIFGNIISDKSKLVTIYDAIDVQKYASKKSLNLIHEEYNLSTDTKIVGNIAGLTNQKDIFTFVDTAKKILDKSNGLFPVKFVVAGNGVLMDDLTAYIKQLGLQNDVFLMGFRSNAADLLPEFDVFLMTSITEGLPLTIYEAFAAKIPVVSTDAGGIREVLIHEKTGLMTAVKDTEALSDNVIRILKDDAFKERIVQNAYTTVTENHDLKTMKQNYYKFLKSLS</sequence>